<sequence length="141" mass="15242">MPTGNLMAPVWEFKQRGQSGLWISELFPQSAAHADKRCLIRSMKTDVPNHPPAFLQMHCGIPTAPRPSMGAWITYGLGSMNENLPGFVTLSPNPGNGGSANYGSSFCPPFIKARASATDASPSPRPRSAICMIWRPGCRKV</sequence>
<dbReference type="RefSeq" id="WP_345735024.1">
    <property type="nucleotide sequence ID" value="NZ_BAABIA010000002.1"/>
</dbReference>
<evidence type="ECO:0000313" key="1">
    <source>
        <dbReference type="EMBL" id="GAA5134953.1"/>
    </source>
</evidence>
<comment type="caution">
    <text evidence="1">The sequence shown here is derived from an EMBL/GenBank/DDBJ whole genome shotgun (WGS) entry which is preliminary data.</text>
</comment>
<proteinExistence type="predicted"/>
<keyword evidence="2" id="KW-1185">Reference proteome</keyword>
<reference evidence="2" key="1">
    <citation type="journal article" date="2019" name="Int. J. Syst. Evol. Microbiol.">
        <title>The Global Catalogue of Microorganisms (GCM) 10K type strain sequencing project: providing services to taxonomists for standard genome sequencing and annotation.</title>
        <authorList>
            <consortium name="The Broad Institute Genomics Platform"/>
            <consortium name="The Broad Institute Genome Sequencing Center for Infectious Disease"/>
            <person name="Wu L."/>
            <person name="Ma J."/>
        </authorList>
    </citation>
    <scope>NUCLEOTIDE SEQUENCE [LARGE SCALE GENOMIC DNA]</scope>
    <source>
        <strain evidence="2">JCM 18053</strain>
    </source>
</reference>
<dbReference type="EMBL" id="BAABIA010000002">
    <property type="protein sequence ID" value="GAA5134953.1"/>
    <property type="molecule type" value="Genomic_DNA"/>
</dbReference>
<dbReference type="Proteomes" id="UP001499852">
    <property type="component" value="Unassembled WGS sequence"/>
</dbReference>
<gene>
    <name evidence="1" type="ORF">GCM10023213_07440</name>
</gene>
<dbReference type="InterPro" id="IPR010869">
    <property type="entry name" value="DUF1501"/>
</dbReference>
<protein>
    <submittedName>
        <fullName evidence="1">Uncharacterized protein</fullName>
    </submittedName>
</protein>
<organism evidence="1 2">
    <name type="scientific">Prosthecobacter algae</name>
    <dbReference type="NCBI Taxonomy" id="1144682"/>
    <lineage>
        <taxon>Bacteria</taxon>
        <taxon>Pseudomonadati</taxon>
        <taxon>Verrucomicrobiota</taxon>
        <taxon>Verrucomicrobiia</taxon>
        <taxon>Verrucomicrobiales</taxon>
        <taxon>Verrucomicrobiaceae</taxon>
        <taxon>Prosthecobacter</taxon>
    </lineage>
</organism>
<name>A0ABP9NV34_9BACT</name>
<dbReference type="Pfam" id="PF07394">
    <property type="entry name" value="DUF1501"/>
    <property type="match status" value="1"/>
</dbReference>
<evidence type="ECO:0000313" key="2">
    <source>
        <dbReference type="Proteomes" id="UP001499852"/>
    </source>
</evidence>
<accession>A0ABP9NV34</accession>